<organism evidence="2 3">
    <name type="scientific">Pseudorhodoferax aquiterrae</name>
    <dbReference type="NCBI Taxonomy" id="747304"/>
    <lineage>
        <taxon>Bacteria</taxon>
        <taxon>Pseudomonadati</taxon>
        <taxon>Pseudomonadota</taxon>
        <taxon>Betaproteobacteria</taxon>
        <taxon>Burkholderiales</taxon>
        <taxon>Comamonadaceae</taxon>
    </lineage>
</organism>
<sequence length="205" mass="21177">MSKIAILGITGNAGSRIANELLSRGHSVTGIARDPSKAAARPGLTLAAADATQAAKLAPLLRGHDVVVSATRFVGGIDAATLLAAARQAGVPRIAVVGGAGSLEVAPGVALIDTPQFPDAYKAEAGAGRVFLQALRSEKDLDWTFLSPSALFAPGERTGQFRLGGDQLLVDAQGNSHISMEDFAIALADEIERPAHARQRFTVGY</sequence>
<dbReference type="InterPro" id="IPR016040">
    <property type="entry name" value="NAD(P)-bd_dom"/>
</dbReference>
<evidence type="ECO:0000259" key="1">
    <source>
        <dbReference type="Pfam" id="PF13460"/>
    </source>
</evidence>
<evidence type="ECO:0000313" key="2">
    <source>
        <dbReference type="EMBL" id="GHC93288.1"/>
    </source>
</evidence>
<dbReference type="InterPro" id="IPR036291">
    <property type="entry name" value="NAD(P)-bd_dom_sf"/>
</dbReference>
<proteinExistence type="predicted"/>
<reference evidence="3" key="1">
    <citation type="journal article" date="2019" name="Int. J. Syst. Evol. Microbiol.">
        <title>The Global Catalogue of Microorganisms (GCM) 10K type strain sequencing project: providing services to taxonomists for standard genome sequencing and annotation.</title>
        <authorList>
            <consortium name="The Broad Institute Genomics Platform"/>
            <consortium name="The Broad Institute Genome Sequencing Center for Infectious Disease"/>
            <person name="Wu L."/>
            <person name="Ma J."/>
        </authorList>
    </citation>
    <scope>NUCLEOTIDE SEQUENCE [LARGE SCALE GENOMIC DNA]</scope>
    <source>
        <strain evidence="3">KCTC 23314</strain>
    </source>
</reference>
<feature type="domain" description="NAD(P)-binding" evidence="1">
    <location>
        <begin position="8"/>
        <end position="193"/>
    </location>
</feature>
<gene>
    <name evidence="2" type="ORF">GCM10007320_44080</name>
</gene>
<dbReference type="Proteomes" id="UP000626210">
    <property type="component" value="Unassembled WGS sequence"/>
</dbReference>
<dbReference type="PANTHER" id="PTHR43355">
    <property type="entry name" value="FLAVIN REDUCTASE (NADPH)"/>
    <property type="match status" value="1"/>
</dbReference>
<dbReference type="InterPro" id="IPR051606">
    <property type="entry name" value="Polyketide_Oxido-like"/>
</dbReference>
<keyword evidence="3" id="KW-1185">Reference proteome</keyword>
<comment type="caution">
    <text evidence="2">The sequence shown here is derived from an EMBL/GenBank/DDBJ whole genome shotgun (WGS) entry which is preliminary data.</text>
</comment>
<dbReference type="Pfam" id="PF13460">
    <property type="entry name" value="NAD_binding_10"/>
    <property type="match status" value="1"/>
</dbReference>
<dbReference type="EMBL" id="BMYK01000017">
    <property type="protein sequence ID" value="GHC93288.1"/>
    <property type="molecule type" value="Genomic_DNA"/>
</dbReference>
<dbReference type="SUPFAM" id="SSF51735">
    <property type="entry name" value="NAD(P)-binding Rossmann-fold domains"/>
    <property type="match status" value="1"/>
</dbReference>
<evidence type="ECO:0000313" key="3">
    <source>
        <dbReference type="Proteomes" id="UP000626210"/>
    </source>
</evidence>
<protein>
    <submittedName>
        <fullName evidence="2">3-beta hydroxysteroid dehydrogenase</fullName>
    </submittedName>
</protein>
<dbReference type="Gene3D" id="3.40.50.720">
    <property type="entry name" value="NAD(P)-binding Rossmann-like Domain"/>
    <property type="match status" value="1"/>
</dbReference>
<name>A0ABQ3G6K2_9BURK</name>
<dbReference type="PANTHER" id="PTHR43355:SF2">
    <property type="entry name" value="FLAVIN REDUCTASE (NADPH)"/>
    <property type="match status" value="1"/>
</dbReference>
<accession>A0ABQ3G6K2</accession>
<dbReference type="RefSeq" id="WP_189689052.1">
    <property type="nucleotide sequence ID" value="NZ_BMYK01000017.1"/>
</dbReference>